<evidence type="ECO:0000313" key="5">
    <source>
        <dbReference type="Proteomes" id="UP000289200"/>
    </source>
</evidence>
<sequence>MSTDTAPRRHVLVTGGGRGLGAAIVTTLVDAGFDVTFTVRSATAEADALIADLATRAPGRTVTAERLDLSDRDAVAAFAARLETAPAFAGFVHNAGQSADSLAMMLDQAKAEAAMQVNFWSFTRLASALARPMMRARHGRIVAIGSITALQANQGNAAYAASKAALLAYVRTLAIETARTGVTVNYVAPGFIDTAMLAPYEKYRAQMESQIPARRFARPDEIAGLVAFLLSPAASYVTGAVLPVDGGLSAAIGVHR</sequence>
<evidence type="ECO:0000259" key="3">
    <source>
        <dbReference type="SMART" id="SM00822"/>
    </source>
</evidence>
<evidence type="ECO:0000313" key="4">
    <source>
        <dbReference type="EMBL" id="VCU06998.1"/>
    </source>
</evidence>
<evidence type="ECO:0000256" key="1">
    <source>
        <dbReference type="ARBA" id="ARBA00006484"/>
    </source>
</evidence>
<dbReference type="Proteomes" id="UP000289200">
    <property type="component" value="Unassembled WGS sequence"/>
</dbReference>
<dbReference type="Pfam" id="PF13561">
    <property type="entry name" value="adh_short_C2"/>
    <property type="match status" value="1"/>
</dbReference>
<proteinExistence type="inferred from homology"/>
<name>A0A447CPB3_9BRAD</name>
<dbReference type="InterPro" id="IPR002347">
    <property type="entry name" value="SDR_fam"/>
</dbReference>
<dbReference type="InterPro" id="IPR057326">
    <property type="entry name" value="KR_dom"/>
</dbReference>
<dbReference type="Gene3D" id="3.40.50.720">
    <property type="entry name" value="NAD(P)-binding Rossmann-like Domain"/>
    <property type="match status" value="1"/>
</dbReference>
<keyword evidence="5" id="KW-1185">Reference proteome</keyword>
<dbReference type="PANTHER" id="PTHR42879:SF2">
    <property type="entry name" value="3-OXOACYL-[ACYL-CARRIER-PROTEIN] REDUCTASE FABG"/>
    <property type="match status" value="1"/>
</dbReference>
<dbReference type="RefSeq" id="WP_129607199.1">
    <property type="nucleotide sequence ID" value="NZ_UWOC01000006.1"/>
</dbReference>
<dbReference type="AlphaFoldDB" id="A0A447CPB3"/>
<evidence type="ECO:0000256" key="2">
    <source>
        <dbReference type="ARBA" id="ARBA00023002"/>
    </source>
</evidence>
<dbReference type="PROSITE" id="PS00061">
    <property type="entry name" value="ADH_SHORT"/>
    <property type="match status" value="1"/>
</dbReference>
<protein>
    <submittedName>
        <fullName evidence="4">3-oxoacyl-[acyl-carrier-protein] reductase FabG</fullName>
    </submittedName>
</protein>
<comment type="similarity">
    <text evidence="1">Belongs to the short-chain dehydrogenases/reductases (SDR) family.</text>
</comment>
<dbReference type="SUPFAM" id="SSF51735">
    <property type="entry name" value="NAD(P)-binding Rossmann-fold domains"/>
    <property type="match status" value="1"/>
</dbReference>
<dbReference type="GO" id="GO:0032787">
    <property type="term" value="P:monocarboxylic acid metabolic process"/>
    <property type="evidence" value="ECO:0007669"/>
    <property type="project" value="UniProtKB-ARBA"/>
</dbReference>
<dbReference type="OrthoDB" id="9804774at2"/>
<dbReference type="SMART" id="SM00822">
    <property type="entry name" value="PKS_KR"/>
    <property type="match status" value="1"/>
</dbReference>
<comment type="caution">
    <text evidence="4">The sequence shown here is derived from an EMBL/GenBank/DDBJ whole genome shotgun (WGS) entry which is preliminary data.</text>
</comment>
<dbReference type="FunFam" id="3.40.50.720:FF:000173">
    <property type="entry name" value="3-oxoacyl-[acyl-carrier protein] reductase"/>
    <property type="match status" value="1"/>
</dbReference>
<organism evidence="4 5">
    <name type="scientific">Rhodoplanes serenus</name>
    <dbReference type="NCBI Taxonomy" id="200615"/>
    <lineage>
        <taxon>Bacteria</taxon>
        <taxon>Pseudomonadati</taxon>
        <taxon>Pseudomonadota</taxon>
        <taxon>Alphaproteobacteria</taxon>
        <taxon>Hyphomicrobiales</taxon>
        <taxon>Nitrobacteraceae</taxon>
        <taxon>Rhodoplanes</taxon>
    </lineage>
</organism>
<keyword evidence="2" id="KW-0560">Oxidoreductase</keyword>
<reference evidence="5" key="1">
    <citation type="submission" date="2018-10" db="EMBL/GenBank/DDBJ databases">
        <authorList>
            <person name="Peiro R."/>
            <person name="Begona"/>
            <person name="Cbmso G."/>
            <person name="Lopez M."/>
            <person name="Gonzalez S."/>
            <person name="Sacristan E."/>
            <person name="Castillo E."/>
        </authorList>
    </citation>
    <scope>NUCLEOTIDE SEQUENCE [LARGE SCALE GENOMIC DNA]</scope>
</reference>
<dbReference type="InterPro" id="IPR020904">
    <property type="entry name" value="Sc_DH/Rdtase_CS"/>
</dbReference>
<dbReference type="PRINTS" id="PR00081">
    <property type="entry name" value="GDHRDH"/>
</dbReference>
<dbReference type="PANTHER" id="PTHR42879">
    <property type="entry name" value="3-OXOACYL-(ACYL-CARRIER-PROTEIN) REDUCTASE"/>
    <property type="match status" value="1"/>
</dbReference>
<dbReference type="GO" id="GO:0016491">
    <property type="term" value="F:oxidoreductase activity"/>
    <property type="evidence" value="ECO:0007669"/>
    <property type="project" value="UniProtKB-KW"/>
</dbReference>
<dbReference type="InterPro" id="IPR050259">
    <property type="entry name" value="SDR"/>
</dbReference>
<dbReference type="InterPro" id="IPR036291">
    <property type="entry name" value="NAD(P)-bd_dom_sf"/>
</dbReference>
<accession>A0A447CPB3</accession>
<gene>
    <name evidence="4" type="primary">fabG_1</name>
    <name evidence="4" type="ORF">RHODGE_RHODGE_00088</name>
</gene>
<feature type="domain" description="Ketoreductase" evidence="3">
    <location>
        <begin position="9"/>
        <end position="192"/>
    </location>
</feature>
<dbReference type="EMBL" id="UWOC01000006">
    <property type="protein sequence ID" value="VCU06998.1"/>
    <property type="molecule type" value="Genomic_DNA"/>
</dbReference>